<evidence type="ECO:0000259" key="5">
    <source>
        <dbReference type="PROSITE" id="PS51078"/>
    </source>
</evidence>
<dbReference type="InterPro" id="IPR050707">
    <property type="entry name" value="HTH_MetabolicPath_Reg"/>
</dbReference>
<dbReference type="InterPro" id="IPR036388">
    <property type="entry name" value="WH-like_DNA-bd_sf"/>
</dbReference>
<organism evidence="6 7">
    <name type="scientific">Rhodococcus wratislaviensis NBRC 100605</name>
    <dbReference type="NCBI Taxonomy" id="1219028"/>
    <lineage>
        <taxon>Bacteria</taxon>
        <taxon>Bacillati</taxon>
        <taxon>Actinomycetota</taxon>
        <taxon>Actinomycetes</taxon>
        <taxon>Mycobacteriales</taxon>
        <taxon>Nocardiaceae</taxon>
        <taxon>Rhodococcus</taxon>
    </lineage>
</organism>
<feature type="domain" description="HTH iclR-type" evidence="4">
    <location>
        <begin position="10"/>
        <end position="72"/>
    </location>
</feature>
<dbReference type="Gene3D" id="3.30.450.40">
    <property type="match status" value="1"/>
</dbReference>
<dbReference type="Pfam" id="PF01614">
    <property type="entry name" value="IclR_C"/>
    <property type="match status" value="1"/>
</dbReference>
<evidence type="ECO:0000256" key="1">
    <source>
        <dbReference type="ARBA" id="ARBA00023015"/>
    </source>
</evidence>
<dbReference type="GO" id="GO:0003677">
    <property type="term" value="F:DNA binding"/>
    <property type="evidence" value="ECO:0007669"/>
    <property type="project" value="UniProtKB-KW"/>
</dbReference>
<dbReference type="PANTHER" id="PTHR30136:SF24">
    <property type="entry name" value="HTH-TYPE TRANSCRIPTIONAL REPRESSOR ALLR"/>
    <property type="match status" value="1"/>
</dbReference>
<dbReference type="SMART" id="SM00346">
    <property type="entry name" value="HTH_ICLR"/>
    <property type="match status" value="1"/>
</dbReference>
<dbReference type="EMBL" id="BAWF01000041">
    <property type="protein sequence ID" value="GAF47542.1"/>
    <property type="molecule type" value="Genomic_DNA"/>
</dbReference>
<dbReference type="InterPro" id="IPR029016">
    <property type="entry name" value="GAF-like_dom_sf"/>
</dbReference>
<evidence type="ECO:0000256" key="3">
    <source>
        <dbReference type="ARBA" id="ARBA00023163"/>
    </source>
</evidence>
<keyword evidence="3" id="KW-0804">Transcription</keyword>
<keyword evidence="2" id="KW-0238">DNA-binding</keyword>
<dbReference type="Proteomes" id="UP000019491">
    <property type="component" value="Unassembled WGS sequence"/>
</dbReference>
<evidence type="ECO:0000313" key="7">
    <source>
        <dbReference type="Proteomes" id="UP000019491"/>
    </source>
</evidence>
<keyword evidence="1" id="KW-0805">Transcription regulation</keyword>
<dbReference type="GO" id="GO:0045892">
    <property type="term" value="P:negative regulation of DNA-templated transcription"/>
    <property type="evidence" value="ECO:0007669"/>
    <property type="project" value="TreeGrafter"/>
</dbReference>
<protein>
    <submittedName>
        <fullName evidence="6">Putative IclR family transcriptional regulator</fullName>
    </submittedName>
</protein>
<dbReference type="OrthoDB" id="3734039at2"/>
<dbReference type="PANTHER" id="PTHR30136">
    <property type="entry name" value="HELIX-TURN-HELIX TRANSCRIPTIONAL REGULATOR, ICLR FAMILY"/>
    <property type="match status" value="1"/>
</dbReference>
<gene>
    <name evidence="6" type="ORF">RW1_041_00910</name>
</gene>
<dbReference type="SUPFAM" id="SSF46785">
    <property type="entry name" value="Winged helix' DNA-binding domain"/>
    <property type="match status" value="1"/>
</dbReference>
<accession>X0Q7X8</accession>
<sequence>MSTRDAEAGSRTLVRGLRILRHFEGGVEGISQAEMSTLLDIPLPTIGRLCRALCDEGFLEREENGRRLRLGPTIRQLSRVSLPSSDDMEQRWMQELQREFSEDINMAVLDGPDVLYVASRRGGQTLNVYTPIGTRARAHSVAAGKALLAELDESELIDALGPGPYEQATLKTIGTWPELTEQLAAIRTEGVARTWEEYSDGVASVARALPPPTHGRQAAIAVTMPTARATPERIEEVVRRISELW</sequence>
<keyword evidence="7" id="KW-1185">Reference proteome</keyword>
<dbReference type="InterPro" id="IPR036390">
    <property type="entry name" value="WH_DNA-bd_sf"/>
</dbReference>
<dbReference type="AlphaFoldDB" id="X0Q7X8"/>
<evidence type="ECO:0000256" key="2">
    <source>
        <dbReference type="ARBA" id="ARBA00023125"/>
    </source>
</evidence>
<reference evidence="6 7" key="1">
    <citation type="submission" date="2014-02" db="EMBL/GenBank/DDBJ databases">
        <title>Whole genome shotgun sequence of Rhodococcus wratislaviensis NBRC 100605.</title>
        <authorList>
            <person name="Hosoyama A."/>
            <person name="Tsuchikane K."/>
            <person name="Yoshida I."/>
            <person name="Ohji S."/>
            <person name="Ichikawa N."/>
            <person name="Yamazoe A."/>
            <person name="Fujita N."/>
        </authorList>
    </citation>
    <scope>NUCLEOTIDE SEQUENCE [LARGE SCALE GENOMIC DNA]</scope>
    <source>
        <strain evidence="6 7">NBRC 100605</strain>
    </source>
</reference>
<dbReference type="RefSeq" id="WP_052033418.1">
    <property type="nucleotide sequence ID" value="NZ_BAWF01000041.1"/>
</dbReference>
<dbReference type="Pfam" id="PF09339">
    <property type="entry name" value="HTH_IclR"/>
    <property type="match status" value="1"/>
</dbReference>
<dbReference type="PROSITE" id="PS51078">
    <property type="entry name" value="ICLR_ED"/>
    <property type="match status" value="1"/>
</dbReference>
<dbReference type="PROSITE" id="PS51077">
    <property type="entry name" value="HTH_ICLR"/>
    <property type="match status" value="1"/>
</dbReference>
<evidence type="ECO:0000313" key="6">
    <source>
        <dbReference type="EMBL" id="GAF47542.1"/>
    </source>
</evidence>
<comment type="caution">
    <text evidence="6">The sequence shown here is derived from an EMBL/GenBank/DDBJ whole genome shotgun (WGS) entry which is preliminary data.</text>
</comment>
<dbReference type="GO" id="GO:0003700">
    <property type="term" value="F:DNA-binding transcription factor activity"/>
    <property type="evidence" value="ECO:0007669"/>
    <property type="project" value="TreeGrafter"/>
</dbReference>
<proteinExistence type="predicted"/>
<dbReference type="InterPro" id="IPR005471">
    <property type="entry name" value="Tscrpt_reg_IclR_N"/>
</dbReference>
<feature type="domain" description="IclR-ED" evidence="5">
    <location>
        <begin position="66"/>
        <end position="245"/>
    </location>
</feature>
<dbReference type="InterPro" id="IPR014757">
    <property type="entry name" value="Tscrpt_reg_IclR_C"/>
</dbReference>
<dbReference type="SUPFAM" id="SSF55781">
    <property type="entry name" value="GAF domain-like"/>
    <property type="match status" value="1"/>
</dbReference>
<evidence type="ECO:0000259" key="4">
    <source>
        <dbReference type="PROSITE" id="PS51077"/>
    </source>
</evidence>
<dbReference type="Gene3D" id="1.10.10.10">
    <property type="entry name" value="Winged helix-like DNA-binding domain superfamily/Winged helix DNA-binding domain"/>
    <property type="match status" value="1"/>
</dbReference>
<name>X0Q7X8_RHOWR</name>